<dbReference type="GO" id="GO:0003676">
    <property type="term" value="F:nucleic acid binding"/>
    <property type="evidence" value="ECO:0007669"/>
    <property type="project" value="InterPro"/>
</dbReference>
<dbReference type="Gene3D" id="3.30.420.10">
    <property type="entry name" value="Ribonuclease H-like superfamily/Ribonuclease H"/>
    <property type="match status" value="1"/>
</dbReference>
<dbReference type="InterPro" id="IPR036397">
    <property type="entry name" value="RNaseH_sf"/>
</dbReference>
<dbReference type="Proteomes" id="UP000276215">
    <property type="component" value="Unassembled WGS sequence"/>
</dbReference>
<proteinExistence type="predicted"/>
<dbReference type="AlphaFoldDB" id="A0A3N4J3R8"/>
<evidence type="ECO:0000313" key="2">
    <source>
        <dbReference type="Proteomes" id="UP000276215"/>
    </source>
</evidence>
<accession>A0A3N4J3R8</accession>
<dbReference type="OrthoDB" id="5415741at2759"/>
<evidence type="ECO:0008006" key="3">
    <source>
        <dbReference type="Google" id="ProtNLM"/>
    </source>
</evidence>
<evidence type="ECO:0000313" key="1">
    <source>
        <dbReference type="EMBL" id="RPA88534.1"/>
    </source>
</evidence>
<feature type="non-terminal residue" evidence="1">
    <location>
        <position position="1"/>
    </location>
</feature>
<organism evidence="1 2">
    <name type="scientific">Choiromyces venosus 120613-1</name>
    <dbReference type="NCBI Taxonomy" id="1336337"/>
    <lineage>
        <taxon>Eukaryota</taxon>
        <taxon>Fungi</taxon>
        <taxon>Dikarya</taxon>
        <taxon>Ascomycota</taxon>
        <taxon>Pezizomycotina</taxon>
        <taxon>Pezizomycetes</taxon>
        <taxon>Pezizales</taxon>
        <taxon>Tuberaceae</taxon>
        <taxon>Choiromyces</taxon>
    </lineage>
</organism>
<reference evidence="1 2" key="1">
    <citation type="journal article" date="2018" name="Nat. Ecol. Evol.">
        <title>Pezizomycetes genomes reveal the molecular basis of ectomycorrhizal truffle lifestyle.</title>
        <authorList>
            <person name="Murat C."/>
            <person name="Payen T."/>
            <person name="Noel B."/>
            <person name="Kuo A."/>
            <person name="Morin E."/>
            <person name="Chen J."/>
            <person name="Kohler A."/>
            <person name="Krizsan K."/>
            <person name="Balestrini R."/>
            <person name="Da Silva C."/>
            <person name="Montanini B."/>
            <person name="Hainaut M."/>
            <person name="Levati E."/>
            <person name="Barry K.W."/>
            <person name="Belfiori B."/>
            <person name="Cichocki N."/>
            <person name="Clum A."/>
            <person name="Dockter R.B."/>
            <person name="Fauchery L."/>
            <person name="Guy J."/>
            <person name="Iotti M."/>
            <person name="Le Tacon F."/>
            <person name="Lindquist E.A."/>
            <person name="Lipzen A."/>
            <person name="Malagnac F."/>
            <person name="Mello A."/>
            <person name="Molinier V."/>
            <person name="Miyauchi S."/>
            <person name="Poulain J."/>
            <person name="Riccioni C."/>
            <person name="Rubini A."/>
            <person name="Sitrit Y."/>
            <person name="Splivallo R."/>
            <person name="Traeger S."/>
            <person name="Wang M."/>
            <person name="Zifcakova L."/>
            <person name="Wipf D."/>
            <person name="Zambonelli A."/>
            <person name="Paolocci F."/>
            <person name="Nowrousian M."/>
            <person name="Ottonello S."/>
            <person name="Baldrian P."/>
            <person name="Spatafora J.W."/>
            <person name="Henrissat B."/>
            <person name="Nagy L.G."/>
            <person name="Aury J.M."/>
            <person name="Wincker P."/>
            <person name="Grigoriev I.V."/>
            <person name="Bonfante P."/>
            <person name="Martin F.M."/>
        </authorList>
    </citation>
    <scope>NUCLEOTIDE SEQUENCE [LARGE SCALE GENOMIC DNA]</scope>
    <source>
        <strain evidence="1 2">120613-1</strain>
    </source>
</reference>
<gene>
    <name evidence="1" type="ORF">L873DRAFT_1631255</name>
</gene>
<dbReference type="STRING" id="1336337.A0A3N4J3R8"/>
<feature type="non-terminal residue" evidence="1">
    <location>
        <position position="219"/>
    </location>
</feature>
<sequence length="219" mass="25388">LEFAQAYQHWTLEDWCQVIWTDECYIWLSGTCGRTWVTRHPGEEYEDEKFHSDCIDQTFEQGRESMMAWSGFCSTTKSELVFIPRKAKMDSAIYVEAVMEPYLAPLWHQYCKEYGWAQVIEDGALEHQKYVRLYRQKNELDAIQWPAQLPDLNLIEAIWMDLETELGETWGQIGDITTLQLCLKTIWGQIGADRLVGLIHSMPDQLHAVIAAGGESTPY</sequence>
<name>A0A3N4J3R8_9PEZI</name>
<dbReference type="EMBL" id="ML120855">
    <property type="protein sequence ID" value="RPA88534.1"/>
    <property type="molecule type" value="Genomic_DNA"/>
</dbReference>
<protein>
    <recommendedName>
        <fullName evidence="3">Tc1-like transposase DDE domain-containing protein</fullName>
    </recommendedName>
</protein>
<keyword evidence="2" id="KW-1185">Reference proteome</keyword>